<dbReference type="Proteomes" id="UP000001075">
    <property type="component" value="Unassembled WGS sequence"/>
</dbReference>
<keyword evidence="14" id="KW-0067">ATP-binding</keyword>
<dbReference type="InterPro" id="IPR014009">
    <property type="entry name" value="PIK_FAT"/>
</dbReference>
<dbReference type="Pfam" id="PF19704">
    <property type="entry name" value="DNAPKcs_CC5"/>
    <property type="match status" value="1"/>
</dbReference>
<dbReference type="Gene3D" id="3.30.1010.10">
    <property type="entry name" value="Phosphatidylinositol 3-kinase Catalytic Subunit, Chain A, domain 4"/>
    <property type="match status" value="1"/>
</dbReference>
<dbReference type="Pfam" id="PF02259">
    <property type="entry name" value="FAT"/>
    <property type="match status" value="1"/>
</dbReference>
<dbReference type="PANTHER" id="PTHR11139">
    <property type="entry name" value="ATAXIA TELANGIECTASIA MUTATED ATM -RELATED"/>
    <property type="match status" value="1"/>
</dbReference>
<dbReference type="PROSITE" id="PS00916">
    <property type="entry name" value="PI3_4_KINASE_2"/>
    <property type="match status" value="1"/>
</dbReference>
<keyword evidence="8" id="KW-0808">Transferase</keyword>
<keyword evidence="7" id="KW-0597">Phosphoprotein</keyword>
<dbReference type="GO" id="GO:0008630">
    <property type="term" value="P:intrinsic apoptotic signaling pathway in response to DNA damage"/>
    <property type="evidence" value="ECO:0007669"/>
    <property type="project" value="TreeGrafter"/>
</dbReference>
<evidence type="ECO:0000256" key="11">
    <source>
        <dbReference type="ARBA" id="ARBA00022763"/>
    </source>
</evidence>
<dbReference type="Pfam" id="PF20500">
    <property type="entry name" value="DNA-PKcs_N"/>
    <property type="match status" value="1"/>
</dbReference>
<dbReference type="InterPro" id="IPR018936">
    <property type="entry name" value="PI3/4_kinase_CS"/>
</dbReference>
<dbReference type="SMART" id="SM01344">
    <property type="entry name" value="NUC194"/>
    <property type="match status" value="1"/>
</dbReference>
<organism evidence="22 23">
    <name type="scientific">Cricetulus griseus</name>
    <name type="common">Chinese hamster</name>
    <name type="synonym">Cricetulus barabensis griseus</name>
    <dbReference type="NCBI Taxonomy" id="10029"/>
    <lineage>
        <taxon>Eukaryota</taxon>
        <taxon>Metazoa</taxon>
        <taxon>Chordata</taxon>
        <taxon>Craniata</taxon>
        <taxon>Vertebrata</taxon>
        <taxon>Euteleostomi</taxon>
        <taxon>Mammalia</taxon>
        <taxon>Eutheria</taxon>
        <taxon>Euarchontoglires</taxon>
        <taxon>Glires</taxon>
        <taxon>Rodentia</taxon>
        <taxon>Myomorpha</taxon>
        <taxon>Muroidea</taxon>
        <taxon>Cricetidae</taxon>
        <taxon>Cricetinae</taxon>
        <taxon>Cricetulus</taxon>
    </lineage>
</organism>
<dbReference type="GO" id="GO:0006303">
    <property type="term" value="P:double-strand break repair via nonhomologous end joining"/>
    <property type="evidence" value="ECO:0007669"/>
    <property type="project" value="InterPro"/>
</dbReference>
<keyword evidence="15" id="KW-0234">DNA repair</keyword>
<evidence type="ECO:0000256" key="18">
    <source>
        <dbReference type="SAM" id="MobiDB-lite"/>
    </source>
</evidence>
<feature type="domain" description="FATC" evidence="21">
    <location>
        <begin position="3454"/>
        <end position="3486"/>
    </location>
</feature>
<keyword evidence="6" id="KW-0723">Serine/threonine-protein kinase</keyword>
<evidence type="ECO:0000259" key="20">
    <source>
        <dbReference type="PROSITE" id="PS51189"/>
    </source>
</evidence>
<keyword evidence="10" id="KW-0547">Nucleotide-binding</keyword>
<dbReference type="EC" id="2.7.11.1" evidence="3"/>
<keyword evidence="12 22" id="KW-0418">Kinase</keyword>
<dbReference type="PROSITE" id="PS51190">
    <property type="entry name" value="FATC"/>
    <property type="match status" value="1"/>
</dbReference>
<dbReference type="PANTHER" id="PTHR11139:SF68">
    <property type="entry name" value="DNA-DEPENDENT PROTEIN KINASE CATALYTIC SUBUNIT"/>
    <property type="match status" value="1"/>
</dbReference>
<keyword evidence="16" id="KW-0539">Nucleus</keyword>
<dbReference type="GO" id="GO:0005730">
    <property type="term" value="C:nucleolus"/>
    <property type="evidence" value="ECO:0007669"/>
    <property type="project" value="UniProtKB-SubCell"/>
</dbReference>
<dbReference type="GO" id="GO:0004677">
    <property type="term" value="F:DNA-dependent protein kinase activity"/>
    <property type="evidence" value="ECO:0007669"/>
    <property type="project" value="InterPro"/>
</dbReference>
<dbReference type="Pfam" id="PF20502">
    <property type="entry name" value="DNAPKcs_CC1-2"/>
    <property type="match status" value="2"/>
</dbReference>
<dbReference type="EMBL" id="JH001134">
    <property type="protein sequence ID" value="EGW06573.1"/>
    <property type="molecule type" value="Genomic_DNA"/>
</dbReference>
<evidence type="ECO:0000256" key="17">
    <source>
        <dbReference type="ARBA" id="ARBA00080833"/>
    </source>
</evidence>
<evidence type="ECO:0000256" key="8">
    <source>
        <dbReference type="ARBA" id="ARBA00022679"/>
    </source>
</evidence>
<evidence type="ECO:0000256" key="6">
    <source>
        <dbReference type="ARBA" id="ARBA00022527"/>
    </source>
</evidence>
<evidence type="ECO:0000313" key="22">
    <source>
        <dbReference type="EMBL" id="EGW06573.1"/>
    </source>
</evidence>
<dbReference type="GO" id="GO:0005524">
    <property type="term" value="F:ATP binding"/>
    <property type="evidence" value="ECO:0007669"/>
    <property type="project" value="UniProtKB-KW"/>
</dbReference>
<evidence type="ECO:0000256" key="14">
    <source>
        <dbReference type="ARBA" id="ARBA00022840"/>
    </source>
</evidence>
<evidence type="ECO:0000256" key="13">
    <source>
        <dbReference type="ARBA" id="ARBA00022803"/>
    </source>
</evidence>
<evidence type="ECO:0000313" key="23">
    <source>
        <dbReference type="Proteomes" id="UP000001075"/>
    </source>
</evidence>
<dbReference type="FunFam" id="3.30.1010.10:FF:000013">
    <property type="entry name" value="Protein kinase, DNA-activated, catalytic subunit"/>
    <property type="match status" value="1"/>
</dbReference>
<feature type="region of interest" description="Disordered" evidence="18">
    <location>
        <begin position="1970"/>
        <end position="1993"/>
    </location>
</feature>
<dbReference type="InterPro" id="IPR011009">
    <property type="entry name" value="Kinase-like_dom_sf"/>
</dbReference>
<evidence type="ECO:0000256" key="7">
    <source>
        <dbReference type="ARBA" id="ARBA00022553"/>
    </source>
</evidence>
<dbReference type="GO" id="GO:0000723">
    <property type="term" value="P:telomere maintenance"/>
    <property type="evidence" value="ECO:0007669"/>
    <property type="project" value="TreeGrafter"/>
</dbReference>
<evidence type="ECO:0000256" key="15">
    <source>
        <dbReference type="ARBA" id="ARBA00023204"/>
    </source>
</evidence>
<dbReference type="InterPro" id="IPR036940">
    <property type="entry name" value="PI3/4_kinase_cat_sf"/>
</dbReference>
<evidence type="ECO:0000256" key="9">
    <source>
        <dbReference type="ARBA" id="ARBA00022737"/>
    </source>
</evidence>
<dbReference type="InterPro" id="IPR000403">
    <property type="entry name" value="PI3/4_kinase_cat_dom"/>
</dbReference>
<evidence type="ECO:0000256" key="12">
    <source>
        <dbReference type="ARBA" id="ARBA00022777"/>
    </source>
</evidence>
<dbReference type="PROSITE" id="PS51189">
    <property type="entry name" value="FAT"/>
    <property type="match status" value="1"/>
</dbReference>
<dbReference type="CDD" id="cd05172">
    <property type="entry name" value="PIKKc_DNA-PK"/>
    <property type="match status" value="1"/>
</dbReference>
<reference evidence="23" key="1">
    <citation type="journal article" date="2011" name="Nat. Biotechnol.">
        <title>The genomic sequence of the Chinese hamster ovary (CHO)-K1 cell line.</title>
        <authorList>
            <person name="Xu X."/>
            <person name="Nagarajan H."/>
            <person name="Lewis N.E."/>
            <person name="Pan S."/>
            <person name="Cai Z."/>
            <person name="Liu X."/>
            <person name="Chen W."/>
            <person name="Xie M."/>
            <person name="Wang W."/>
            <person name="Hammond S."/>
            <person name="Andersen M.R."/>
            <person name="Neff N."/>
            <person name="Passarelli B."/>
            <person name="Koh W."/>
            <person name="Fan H.C."/>
            <person name="Wang J."/>
            <person name="Gui Y."/>
            <person name="Lee K.H."/>
            <person name="Betenbaugh M.J."/>
            <person name="Quake S.R."/>
            <person name="Famili I."/>
            <person name="Palsson B.O."/>
            <person name="Wang J."/>
        </authorList>
    </citation>
    <scope>NUCLEOTIDE SEQUENCE [LARGE SCALE GENOMIC DNA]</scope>
    <source>
        <strain evidence="23">CHO K1 cell line</strain>
    </source>
</reference>
<dbReference type="InterPro" id="IPR003152">
    <property type="entry name" value="FATC_dom"/>
</dbReference>
<dbReference type="FunFam" id="1.10.1070.11:FF:000018">
    <property type="entry name" value="DNA-dependent protein kinase catalytic subunit"/>
    <property type="match status" value="1"/>
</dbReference>
<dbReference type="GO" id="GO:0033152">
    <property type="term" value="P:immunoglobulin V(D)J recombination"/>
    <property type="evidence" value="ECO:0007669"/>
    <property type="project" value="TreeGrafter"/>
</dbReference>
<dbReference type="Gene3D" id="1.10.1070.11">
    <property type="entry name" value="Phosphatidylinositol 3-/4-kinase, catalytic domain"/>
    <property type="match status" value="1"/>
</dbReference>
<evidence type="ECO:0000259" key="19">
    <source>
        <dbReference type="PROSITE" id="PS50290"/>
    </source>
</evidence>
<feature type="domain" description="PI3K/PI4K catalytic" evidence="19">
    <location>
        <begin position="3080"/>
        <end position="3411"/>
    </location>
</feature>
<protein>
    <recommendedName>
        <fullName evidence="4">DNA-dependent protein kinase catalytic subunit</fullName>
        <ecNumber evidence="3">2.7.11.1</ecNumber>
    </recommendedName>
    <alternativeName>
        <fullName evidence="17">p460</fullName>
    </alternativeName>
</protein>
<dbReference type="InterPro" id="IPR016024">
    <property type="entry name" value="ARM-type_fold"/>
</dbReference>
<keyword evidence="5" id="KW-0690">Ribosome biogenesis</keyword>
<evidence type="ECO:0000256" key="5">
    <source>
        <dbReference type="ARBA" id="ARBA00022517"/>
    </source>
</evidence>
<dbReference type="InterPro" id="IPR037706">
    <property type="entry name" value="DNA-PK_dom"/>
</dbReference>
<dbReference type="PROSITE" id="PS00915">
    <property type="entry name" value="PI3_4_KINASE_1"/>
    <property type="match status" value="1"/>
</dbReference>
<evidence type="ECO:0000256" key="1">
    <source>
        <dbReference type="ARBA" id="ARBA00004604"/>
    </source>
</evidence>
<evidence type="ECO:0000256" key="4">
    <source>
        <dbReference type="ARBA" id="ARBA00018077"/>
    </source>
</evidence>
<dbReference type="SUPFAM" id="SSF56112">
    <property type="entry name" value="Protein kinase-like (PK-like)"/>
    <property type="match status" value="1"/>
</dbReference>
<dbReference type="eggNOG" id="KOG0891">
    <property type="taxonomic scope" value="Eukaryota"/>
</dbReference>
<comment type="subcellular location">
    <subcellularLocation>
        <location evidence="1">Nucleus</location>
        <location evidence="1">Nucleolus</location>
    </subcellularLocation>
</comment>
<evidence type="ECO:0000256" key="3">
    <source>
        <dbReference type="ARBA" id="ARBA00012513"/>
    </source>
</evidence>
<keyword evidence="13" id="KW-0802">TPR repeat</keyword>
<evidence type="ECO:0000256" key="10">
    <source>
        <dbReference type="ARBA" id="ARBA00022741"/>
    </source>
</evidence>
<dbReference type="InterPro" id="IPR046804">
    <property type="entry name" value="DNA-PKcs_N"/>
</dbReference>
<gene>
    <name evidence="22" type="ORF">I79_017613</name>
</gene>
<dbReference type="InterPro" id="IPR003151">
    <property type="entry name" value="PIK-rel_kinase_FAT"/>
</dbReference>
<accession>G3I2I2</accession>
<proteinExistence type="inferred from homology"/>
<dbReference type="SUPFAM" id="SSF48371">
    <property type="entry name" value="ARM repeat"/>
    <property type="match status" value="2"/>
</dbReference>
<name>G3I2I2_CRIGR</name>
<dbReference type="STRING" id="10029.G3I2I2"/>
<sequence length="3486" mass="397404">MEDAGAGIRGWLLQLQEFLSAADRCSAAGASYQLIRGLGQECVLSTSSAVLALQVSLVFSREFGLLVFIRKSLNIDEFRDCREEALKFLYVFLEKIDQKVMHYSLDIKNTCTSVYTKDRTAKCKISALDLLIKLLKILRSSRLMDEFKIGELFNKFYGELASKTKLPDTVLEKVYELLGVLGEVHPSEMINHSENLFRAFLGELKTQMTSTVREPKFPVLAGCLKGLSSLLCNFTKSMEEDPQTSKEIFGFALKAIRPQIEMKRYAVPLAGLRLFTLHASQFTACLLDNYVTLFEVLSKWCSHTNMELKKAAHSALESFLKQISFTVAEDAELHKSQLRYFMEQFYKIIRNADSNNKELSIAIRGYGLFAGPCKAINAKDVDFMYVELIQRCKQMFLTQTEATEDHVYQMPSFLQSIASVLLYLDTVPEVHTPVLEHLMVVQIDSFPQYSPKMQLMCCKAIVKVFLALAEKGPVHWNFISTVVHQGLIRICSKPVVLQKDVESKSDNQWASGEVRTGKWKVPTYKDYVDLFRHLLSCDQMMDFILADETFLFVNSSLQSLNHLLYDEFIRSVLKIVGKLDLTLEKQTVEEHEDGSTTGGWVIPTSDPAGNLHPAKPKDFSAFINLVEFCREILPKKQIRFFEPWVYSFAYELILQSTRLPLISGFYKLLSIAVRNARKIKYFEGVSPKSLKHSPEDPEKYSCFALFAKFGKEVSVKMKQYKDELLASCITFVLSLPHDIIELDVRTYVPALQMAFKLGLSHMPLAEIGLHALEEWSVHIDKSIMQPYYKDILPCLDGYLKTSILSDETKSHWEVSALSRAAQKGFNKNVLKHLKRTTNILPDEALSLEEVRIRVVQILGSLGGQINKNLLTASSRERMKKYVAWDREKRLSFAVPFREMKPVIYLDVFLPRVTELALSASDRQTKVAACELLHSMVVFMLGKATHMPEGQGCPPMYQLYKHTFPALLQLACDVDQVTRQLYEPLVMQLIHWFTNNKKFESQDTVALLETILDGIVDPVDSTLRDFCGCCIREFLKWSIKQTTPQQQEKSPVNSKSLFKRLYSLALHPNAFKRLGAALAFNHIYKEFREEESLVEQFVFEALVTYMESLALAHADEKSLGTIQQCCDAIDHLSRIIEKKHVSLNKPKERRRPRGFSSMASCLLDLVKWLLAHCGRPQTECRHKSIELFYKFVPLLPGNKSPSLWLKDLIKTEAISFLINTFEGGDSSCDQPAGILAQPTLFHLQGPISLRAVLQWLDMLLAALECYNTFIEKKTVEIQEVLGTKTQSSLLKSVAFFLESIATHDARAVEQRFGTGVTTGPPSLQEEEKYNYSKCTVLVRIVDFTTTLLNASPEVFKLLEDLCNTNLMKVLVKMLCEPTSLGFNVGDVQVINNLPSICVNLLKALKKSPYRDLLETHLKEKLTVQSVEELCAISFCSSDARRERTRLLSILSACKQLHRAGFSHVISPSQSTALTDSIGMRLLSLVYNGIAPAEERQCLQSLNPSCKSLANGLLELAFAYEGLIDSALSFDTNHSSFPEIFTTYASLLADTELGLHLKGQAIILLPFFTSLTEDRLENLKHILEKLIVSNFPMKSDEFPPDSLKYNNYVDCMKKFLDALELSQSPMLLQLMTDILCREQQHIMEELFQTTFKRIAKRSPHVTQLNLLQSVYTMFRKDDLPSNVTRQAFVDRSLLTLLWHCDLDTLKEFFSRIVVDAIDVLKSRFTKVNEFTFDTQITKKMCYYKMLAVMYSRLSKDDVHSKESKINQAFHGSCITEGNELTKILLKSCHDAFTENMAGESQLLEKRRLYHCAAYNCAISVICCVFNELKFYQGFLFSEKPEKVPMERKKKYIEIRKEARDAANGASGGSVPLLDSSGALLGVGMAKAPVVTDVVRDGLWCGKADPRYFEALVNNMSFVKYKEVYAAAAEVLGLILQHVTERKQEYTIDPDWRFRSTVLTPMFIETQASPSILHTQTQEGSLSDRRQKSGQVRATQQQYDFTPTQTIVERSSFDWLTGSSIDPLADHTLVPSESSSSSLLFAHKRSEKSQRISWKSVGPDFGIKKLGLPGDEVDNQAKSGTYNRAEILRLRRRFLKDREKLSLLYAKKGLVEQKLEKDIKSELKTKQNAQVVLYRSYRYGDLPDIQILHSSLITPLQAVAQKDPIIAKQLFSSLFSGILKEMNKFKATSEKNIIIQNLLQDFNRFLNTTFLFFPPFVSCIQEICCQYPGLLSLDPAAVRVGCLASLQQPGGIRLLEEALLRLVPDEPPIKRVRGKTCWPPDVLRWMELAKLYRSIGEYDILRGIFSSELGTKQDTRNALLAEARSDYSQAAKLYNEALNKQEWVDGEPTEAEKEFWELASLDCYNNLSEWKALEYCSTTSIGSENPLDLSKMWSELFYQEMYLPYVIRSKLKLLLNGEGNQSLLTFVDEAMHKELQQTVLELHYSQELSLLYILQDDIDRATYYIKNGIQIFMQNYSSIDVLLHRSRLAKLQSVQTLAEIEEFLNFISKHGDLSSPGPLRRLLKTWTSRYPDAVTDPMHIWDDIITNRCFFLSKIEERLTASSGDLSMSVDEDEDSLDRREVHEPKEDVHSMIQSCRFTMKMKMIESAWKQKNFSLAMKLLKELHKDSKTRETWQVQWTQGYCQLSHSKSRTQSSREQVLTALKTIPLLDDSNMSSYFNKNIQASCNQNILLGTTFRFMADALNREPACLSDLEETKAKSVLALSGSDAESTEKVISGLYQRAFHYFSKAVQLAEEEDLLSCWGHEAAAEQAHAYMTLVGFCDQQLRKVEESASNTSQKRCAELEAYPALVVEKLLRALKLNSSEARLKFPRLLQIIEQYSEETLNIMTKEISSIPCWQFIGWISHMVALLDKEEAIAVQHTVEEIADNYPQAIIYPFIISSESYSFKQTSSGCKNKAFVERIKSKLDQVREIQDFINALDQLSNPDMIFKDWIDDTKVELEKNPVNKNNIEKLYQRMHTALGDLEAPWLGPFRKRFIQAFGKEFDKSFGNNGSKLPTMKFGDFCNITDSLLRRMRKDSKPPGNLKEYSPKMSEFKGNELEIPGQYDGRGKPLPEYHVRISGFDERVKVMVSLRKPKRIVIRGHDEKEYPFLVKGGEDLRQDQRIEQLFEVMNAILAQDAACSQRNMQLRTYRVMPMTCRLGLIEWIENTTTLKDLLLSSMSKEEKEAYNSDPKAPIREYKDWLKQITKKSDAGAYLLMYKGANRTETVTAFRKRENKVPADLLKRAFVKMSTNPEAFLALRSHFASSHALLCISHWLLGIGDRHLNNFMVAMETGSVIGIDFGHAFGSATQCLPVPELMPFRLTRQFVSLMLPMKETGLVCAVMVYALRAFRSCADLLTDTMDVFVKEPFFYWKSDEQKMLKKGGSWIQEINVTEENWYPQQKIRYAKRKLAGANPAVITCDELRLGHESSPAFGSYTAVARGHKNHNIRAQEPESGLSEETQVKCLVDQATDPNILGRTWEGWEPWM</sequence>
<dbReference type="GO" id="GO:0009891">
    <property type="term" value="P:positive regulation of biosynthetic process"/>
    <property type="evidence" value="ECO:0007669"/>
    <property type="project" value="UniProtKB-ARBA"/>
</dbReference>
<dbReference type="SMART" id="SM01343">
    <property type="entry name" value="FATC"/>
    <property type="match status" value="1"/>
</dbReference>
<keyword evidence="9" id="KW-0677">Repeat</keyword>
<dbReference type="PROSITE" id="PS50290">
    <property type="entry name" value="PI3_4_KINASE_3"/>
    <property type="match status" value="1"/>
</dbReference>
<dbReference type="Pfam" id="PF02260">
    <property type="entry name" value="FATC"/>
    <property type="match status" value="1"/>
</dbReference>
<dbReference type="InterPro" id="IPR046803">
    <property type="entry name" value="DNAPKcs_CC1-2"/>
</dbReference>
<dbReference type="InterPro" id="IPR012582">
    <property type="entry name" value="DNAPKcs_CC3"/>
</dbReference>
<evidence type="ECO:0000256" key="2">
    <source>
        <dbReference type="ARBA" id="ARBA00011031"/>
    </source>
</evidence>
<evidence type="ECO:0000259" key="21">
    <source>
        <dbReference type="PROSITE" id="PS51190"/>
    </source>
</evidence>
<dbReference type="Pfam" id="PF08163">
    <property type="entry name" value="DNAPKcs_CC3"/>
    <property type="match status" value="1"/>
</dbReference>
<dbReference type="InParanoid" id="G3I2I2"/>
<evidence type="ECO:0000256" key="16">
    <source>
        <dbReference type="ARBA" id="ARBA00023242"/>
    </source>
</evidence>
<comment type="similarity">
    <text evidence="2">Belongs to the PI3/PI4-kinase family.</text>
</comment>
<dbReference type="GO" id="GO:0042254">
    <property type="term" value="P:ribosome biogenesis"/>
    <property type="evidence" value="ECO:0007669"/>
    <property type="project" value="UniProtKB-KW"/>
</dbReference>
<keyword evidence="11" id="KW-0227">DNA damage</keyword>
<dbReference type="InterPro" id="IPR045581">
    <property type="entry name" value="DNAPKcs_CC5"/>
</dbReference>
<dbReference type="SMART" id="SM00146">
    <property type="entry name" value="PI3Kc"/>
    <property type="match status" value="1"/>
</dbReference>
<dbReference type="FunCoup" id="G3I2I2">
    <property type="interactions" value="2483"/>
</dbReference>
<dbReference type="InterPro" id="IPR050517">
    <property type="entry name" value="DDR_Repair_Kinase"/>
</dbReference>
<dbReference type="Pfam" id="PF00454">
    <property type="entry name" value="PI3_PI4_kinase"/>
    <property type="match status" value="1"/>
</dbReference>
<feature type="domain" description="FAT" evidence="20">
    <location>
        <begin position="2265"/>
        <end position="2901"/>
    </location>
</feature>